<gene>
    <name evidence="1" type="ORF">OB919_19405</name>
</gene>
<dbReference type="Proteomes" id="UP001321047">
    <property type="component" value="Unassembled WGS sequence"/>
</dbReference>
<proteinExistence type="predicted"/>
<accession>A0AAP3E9I3</accession>
<protein>
    <submittedName>
        <fullName evidence="1">Uncharacterized protein</fullName>
    </submittedName>
</protein>
<sequence length="163" mass="18324">ECPTKPREASGLDPEAVHERLGLHPVNAFERERRARDFDLESYTVPQSHWYDGPAEGVIVRDKRGTRAKILHPTSDDLEDPVQEVATAAQLVERYATDERIAGVAATLEARDGAVTLEALHERVLEAIGREANYQLYRADGAVDMDAFRSALWDALRRWMDGQ</sequence>
<organism evidence="1 2">
    <name type="scientific">Natronosalvus hydrolyticus</name>
    <dbReference type="NCBI Taxonomy" id="2979988"/>
    <lineage>
        <taxon>Archaea</taxon>
        <taxon>Methanobacteriati</taxon>
        <taxon>Methanobacteriota</taxon>
        <taxon>Stenosarchaea group</taxon>
        <taxon>Halobacteria</taxon>
        <taxon>Halobacteriales</taxon>
        <taxon>Natrialbaceae</taxon>
        <taxon>Natronosalvus</taxon>
    </lineage>
</organism>
<dbReference type="AlphaFoldDB" id="A0AAP3E9I3"/>
<name>A0AAP3E9I3_9EURY</name>
<feature type="non-terminal residue" evidence="1">
    <location>
        <position position="1"/>
    </location>
</feature>
<dbReference type="EMBL" id="JAOPJZ010000029">
    <property type="protein sequence ID" value="MCU4754119.1"/>
    <property type="molecule type" value="Genomic_DNA"/>
</dbReference>
<reference evidence="1 2" key="1">
    <citation type="submission" date="2022-09" db="EMBL/GenBank/DDBJ databases">
        <title>Enrichment on poylsaccharides allowed isolation of novel metabolic and taxonomic groups of Haloarchaea.</title>
        <authorList>
            <person name="Sorokin D.Y."/>
            <person name="Elcheninov A.G."/>
            <person name="Khizhniak T.V."/>
            <person name="Kolganova T.V."/>
            <person name="Kublanov I.V."/>
        </authorList>
    </citation>
    <scope>NUCLEOTIDE SEQUENCE [LARGE SCALE GENOMIC DNA]</scope>
    <source>
        <strain evidence="1 2">AArc-curdl1</strain>
    </source>
</reference>
<evidence type="ECO:0000313" key="1">
    <source>
        <dbReference type="EMBL" id="MCU4754119.1"/>
    </source>
</evidence>
<keyword evidence="2" id="KW-1185">Reference proteome</keyword>
<comment type="caution">
    <text evidence="1">The sequence shown here is derived from an EMBL/GenBank/DDBJ whole genome shotgun (WGS) entry which is preliminary data.</text>
</comment>
<evidence type="ECO:0000313" key="2">
    <source>
        <dbReference type="Proteomes" id="UP001321047"/>
    </source>
</evidence>